<keyword evidence="1" id="KW-0378">Hydrolase</keyword>
<evidence type="ECO:0000313" key="1">
    <source>
        <dbReference type="EMBL" id="SUL32592.1"/>
    </source>
</evidence>
<organism evidence="1 2">
    <name type="scientific">Staphylococcus aureus</name>
    <dbReference type="NCBI Taxonomy" id="1280"/>
    <lineage>
        <taxon>Bacteria</taxon>
        <taxon>Bacillati</taxon>
        <taxon>Bacillota</taxon>
        <taxon>Bacilli</taxon>
        <taxon>Bacillales</taxon>
        <taxon>Staphylococcaceae</taxon>
        <taxon>Staphylococcus</taxon>
    </lineage>
</organism>
<reference evidence="1 2" key="1">
    <citation type="submission" date="2018-06" db="EMBL/GenBank/DDBJ databases">
        <authorList>
            <consortium name="Pathogen Informatics"/>
            <person name="Doyle S."/>
        </authorList>
    </citation>
    <scope>NUCLEOTIDE SEQUENCE [LARGE SCALE GENOMIC DNA]</scope>
    <source>
        <strain evidence="1 2">NCTC10702</strain>
    </source>
</reference>
<gene>
    <name evidence="1" type="primary">mfd_2</name>
    <name evidence="1" type="ORF">NCTC10702_00901</name>
</gene>
<proteinExistence type="predicted"/>
<dbReference type="Proteomes" id="UP000254116">
    <property type="component" value="Unassembled WGS sequence"/>
</dbReference>
<dbReference type="GO" id="GO:0016787">
    <property type="term" value="F:hydrolase activity"/>
    <property type="evidence" value="ECO:0007669"/>
    <property type="project" value="UniProtKB-KW"/>
</dbReference>
<dbReference type="AlphaFoldDB" id="A0A380EE24"/>
<accession>A0A380EE24</accession>
<dbReference type="EC" id="3.6.4.-" evidence="1"/>
<sequence length="32" mass="3772">MTITLTKQNQWLDSLKFLVKCIEESMRISDEA</sequence>
<evidence type="ECO:0000313" key="2">
    <source>
        <dbReference type="Proteomes" id="UP000254116"/>
    </source>
</evidence>
<protein>
    <submittedName>
        <fullName evidence="1">Transcription-repair coupling factor</fullName>
        <ecNumber evidence="1">3.6.4.-</ecNumber>
    </submittedName>
</protein>
<name>A0A380EE24_STAAU</name>
<dbReference type="EMBL" id="UHBY01000003">
    <property type="protein sequence ID" value="SUL32592.1"/>
    <property type="molecule type" value="Genomic_DNA"/>
</dbReference>